<comment type="caution">
    <text evidence="2">The sequence shown here is derived from an EMBL/GenBank/DDBJ whole genome shotgun (WGS) entry which is preliminary data.</text>
</comment>
<organism evidence="2">
    <name type="scientific">Menopon gallinae</name>
    <name type="common">poultry shaft louse</name>
    <dbReference type="NCBI Taxonomy" id="328185"/>
    <lineage>
        <taxon>Eukaryota</taxon>
        <taxon>Metazoa</taxon>
        <taxon>Ecdysozoa</taxon>
        <taxon>Arthropoda</taxon>
        <taxon>Hexapoda</taxon>
        <taxon>Insecta</taxon>
        <taxon>Pterygota</taxon>
        <taxon>Neoptera</taxon>
        <taxon>Paraneoptera</taxon>
        <taxon>Psocodea</taxon>
        <taxon>Troctomorpha</taxon>
        <taxon>Phthiraptera</taxon>
        <taxon>Amblycera</taxon>
        <taxon>Menoponidae</taxon>
        <taxon>Menopon</taxon>
    </lineage>
</organism>
<feature type="region of interest" description="Disordered" evidence="1">
    <location>
        <begin position="207"/>
        <end position="251"/>
    </location>
</feature>
<gene>
    <name evidence="2" type="ORF">PYX00_008278</name>
</gene>
<protein>
    <submittedName>
        <fullName evidence="2">Uncharacterized protein</fullName>
    </submittedName>
</protein>
<proteinExistence type="predicted"/>
<dbReference type="EMBL" id="JARGDH010000004">
    <property type="protein sequence ID" value="KAL0271045.1"/>
    <property type="molecule type" value="Genomic_DNA"/>
</dbReference>
<accession>A0AAW2HNM1</accession>
<sequence>MKSSLISHPGTWTGIIIPDLHIPAALAAIKFPVLVAVEGEETQPNATEPRAEECEKDEAAKMTDAAMCKQNHPDSNHNRIIRNSDKRNIERNKGSEEDEDEEAAAAAAAVEEDEEGQVLNDRGSPVYEVPNGSQLVRRHIQGPQNLETVLRVNGVVKKEKHPVINDKRETNLGLQQLLLLEKPKTNGDCSPSLKESKTPVIIVKSVHDLNNGDFRGKEEKREASKGRTDTGISAEERHRRHLPGARGASER</sequence>
<reference evidence="2" key="1">
    <citation type="journal article" date="2024" name="Gigascience">
        <title>Chromosome-level genome of the poultry shaft louse Menopon gallinae provides insight into the host-switching and adaptive evolution of parasitic lice.</title>
        <authorList>
            <person name="Xu Y."/>
            <person name="Ma L."/>
            <person name="Liu S."/>
            <person name="Liang Y."/>
            <person name="Liu Q."/>
            <person name="He Z."/>
            <person name="Tian L."/>
            <person name="Duan Y."/>
            <person name="Cai W."/>
            <person name="Li H."/>
            <person name="Song F."/>
        </authorList>
    </citation>
    <scope>NUCLEOTIDE SEQUENCE</scope>
    <source>
        <strain evidence="2">Cailab_2023a</strain>
    </source>
</reference>
<evidence type="ECO:0000313" key="2">
    <source>
        <dbReference type="EMBL" id="KAL0271045.1"/>
    </source>
</evidence>
<feature type="compositionally biased region" description="Basic and acidic residues" evidence="1">
    <location>
        <begin position="71"/>
        <end position="95"/>
    </location>
</feature>
<name>A0AAW2HNM1_9NEOP</name>
<dbReference type="AlphaFoldDB" id="A0AAW2HNM1"/>
<evidence type="ECO:0000256" key="1">
    <source>
        <dbReference type="SAM" id="MobiDB-lite"/>
    </source>
</evidence>
<feature type="compositionally biased region" description="Basic and acidic residues" evidence="1">
    <location>
        <begin position="214"/>
        <end position="228"/>
    </location>
</feature>
<feature type="region of interest" description="Disordered" evidence="1">
    <location>
        <begin position="69"/>
        <end position="102"/>
    </location>
</feature>